<dbReference type="Gene3D" id="1.20.1250.20">
    <property type="entry name" value="MFS general substrate transporter like domains"/>
    <property type="match status" value="1"/>
</dbReference>
<dbReference type="InterPro" id="IPR045263">
    <property type="entry name" value="GLUT"/>
</dbReference>
<evidence type="ECO:0000256" key="1">
    <source>
        <dbReference type="ARBA" id="ARBA00004141"/>
    </source>
</evidence>
<accession>A0AAF3EQ33</accession>
<dbReference type="Pfam" id="PF00083">
    <property type="entry name" value="Sugar_tr"/>
    <property type="match status" value="1"/>
</dbReference>
<dbReference type="PROSITE" id="PS50850">
    <property type="entry name" value="MFS"/>
    <property type="match status" value="1"/>
</dbReference>
<keyword evidence="7" id="KW-1185">Reference proteome</keyword>
<dbReference type="GO" id="GO:0016020">
    <property type="term" value="C:membrane"/>
    <property type="evidence" value="ECO:0007669"/>
    <property type="project" value="UniProtKB-SubCell"/>
</dbReference>
<evidence type="ECO:0000256" key="5">
    <source>
        <dbReference type="SAM" id="Phobius"/>
    </source>
</evidence>
<feature type="transmembrane region" description="Helical" evidence="5">
    <location>
        <begin position="434"/>
        <end position="457"/>
    </location>
</feature>
<feature type="transmembrane region" description="Helical" evidence="5">
    <location>
        <begin position="408"/>
        <end position="428"/>
    </location>
</feature>
<dbReference type="InterPro" id="IPR005828">
    <property type="entry name" value="MFS_sugar_transport-like"/>
</dbReference>
<dbReference type="WBParaSite" id="MBELARI_LOCUS16193">
    <property type="protein sequence ID" value="MBELARI_LOCUS16193"/>
    <property type="gene ID" value="MBELARI_LOCUS16193"/>
</dbReference>
<organism evidence="7 8">
    <name type="scientific">Mesorhabditis belari</name>
    <dbReference type="NCBI Taxonomy" id="2138241"/>
    <lineage>
        <taxon>Eukaryota</taxon>
        <taxon>Metazoa</taxon>
        <taxon>Ecdysozoa</taxon>
        <taxon>Nematoda</taxon>
        <taxon>Chromadorea</taxon>
        <taxon>Rhabditida</taxon>
        <taxon>Rhabditina</taxon>
        <taxon>Rhabditomorpha</taxon>
        <taxon>Rhabditoidea</taxon>
        <taxon>Rhabditidae</taxon>
        <taxon>Mesorhabditinae</taxon>
        <taxon>Mesorhabditis</taxon>
    </lineage>
</organism>
<dbReference type="GO" id="GO:0015149">
    <property type="term" value="F:hexose transmembrane transporter activity"/>
    <property type="evidence" value="ECO:0007669"/>
    <property type="project" value="TreeGrafter"/>
</dbReference>
<dbReference type="PANTHER" id="PTHR23503:SF96">
    <property type="entry name" value="MAJOR FACILITATOR SUPERFAMILY (MFS) PROFILE DOMAIN-CONTAINING PROTEIN"/>
    <property type="match status" value="1"/>
</dbReference>
<keyword evidence="4 5" id="KW-0472">Membrane</keyword>
<feature type="transmembrane region" description="Helical" evidence="5">
    <location>
        <begin position="99"/>
        <end position="118"/>
    </location>
</feature>
<feature type="transmembrane region" description="Helical" evidence="5">
    <location>
        <begin position="308"/>
        <end position="331"/>
    </location>
</feature>
<evidence type="ECO:0000259" key="6">
    <source>
        <dbReference type="PROSITE" id="PS50850"/>
    </source>
</evidence>
<feature type="transmembrane region" description="Helical" evidence="5">
    <location>
        <begin position="159"/>
        <end position="181"/>
    </location>
</feature>
<feature type="transmembrane region" description="Helical" evidence="5">
    <location>
        <begin position="68"/>
        <end position="87"/>
    </location>
</feature>
<dbReference type="PROSITE" id="PS00216">
    <property type="entry name" value="SUGAR_TRANSPORT_1"/>
    <property type="match status" value="1"/>
</dbReference>
<name>A0AAF3EQ33_9BILA</name>
<dbReference type="Proteomes" id="UP000887575">
    <property type="component" value="Unassembled WGS sequence"/>
</dbReference>
<dbReference type="InterPro" id="IPR036259">
    <property type="entry name" value="MFS_trans_sf"/>
</dbReference>
<feature type="domain" description="Major facilitator superfamily (MFS) profile" evidence="6">
    <location>
        <begin position="18"/>
        <end position="463"/>
    </location>
</feature>
<feature type="transmembrane region" description="Helical" evidence="5">
    <location>
        <begin position="12"/>
        <end position="35"/>
    </location>
</feature>
<dbReference type="AlphaFoldDB" id="A0AAF3EQ33"/>
<evidence type="ECO:0000256" key="3">
    <source>
        <dbReference type="ARBA" id="ARBA00022989"/>
    </source>
</evidence>
<evidence type="ECO:0000256" key="2">
    <source>
        <dbReference type="ARBA" id="ARBA00022692"/>
    </source>
</evidence>
<evidence type="ECO:0000313" key="7">
    <source>
        <dbReference type="Proteomes" id="UP000887575"/>
    </source>
</evidence>
<comment type="subcellular location">
    <subcellularLocation>
        <location evidence="1">Membrane</location>
        <topology evidence="1">Multi-pass membrane protein</topology>
    </subcellularLocation>
</comment>
<feature type="transmembrane region" description="Helical" evidence="5">
    <location>
        <begin position="371"/>
        <end position="396"/>
    </location>
</feature>
<reference evidence="8" key="1">
    <citation type="submission" date="2024-02" db="UniProtKB">
        <authorList>
            <consortium name="WormBaseParasite"/>
        </authorList>
    </citation>
    <scope>IDENTIFICATION</scope>
</reference>
<dbReference type="PANTHER" id="PTHR23503">
    <property type="entry name" value="SOLUTE CARRIER FAMILY 2"/>
    <property type="match status" value="1"/>
</dbReference>
<proteinExistence type="predicted"/>
<feature type="transmembrane region" description="Helical" evidence="5">
    <location>
        <begin position="193"/>
        <end position="211"/>
    </location>
</feature>
<feature type="transmembrane region" description="Helical" evidence="5">
    <location>
        <begin position="124"/>
        <end position="147"/>
    </location>
</feature>
<protein>
    <recommendedName>
        <fullName evidence="6">Major facilitator superfamily (MFS) profile domain-containing protein</fullName>
    </recommendedName>
</protein>
<keyword evidence="2 5" id="KW-0812">Transmembrane</keyword>
<evidence type="ECO:0000313" key="8">
    <source>
        <dbReference type="WBParaSite" id="MBELARI_LOCUS16193"/>
    </source>
</evidence>
<dbReference type="SUPFAM" id="SSF103473">
    <property type="entry name" value="MFS general substrate transporter"/>
    <property type="match status" value="1"/>
</dbReference>
<keyword evidence="3 5" id="KW-1133">Transmembrane helix</keyword>
<dbReference type="InterPro" id="IPR005829">
    <property type="entry name" value="Sugar_transporter_CS"/>
</dbReference>
<feature type="transmembrane region" description="Helical" evidence="5">
    <location>
        <begin position="338"/>
        <end position="359"/>
    </location>
</feature>
<dbReference type="InterPro" id="IPR020846">
    <property type="entry name" value="MFS_dom"/>
</dbReference>
<feature type="transmembrane region" description="Helical" evidence="5">
    <location>
        <begin position="269"/>
        <end position="296"/>
    </location>
</feature>
<sequence length="485" mass="52931">MAEKRSESSIPGTNLALTALVVSLGGSANFAYHLIITNPAQEAFIQFLNGSFYEKHEERLDSNQLETLWSLIVSILYWGTIVGALLIQTLSQKLGRKHALTVVNVGQVGAIILALFAYYMNDYIIYGISRLLLGVAQAISLGIGPMYIVECSPTRCRGVISLSTGLIMQSFIVVAAIVALPKIWGNTDSWWKLYAIELIELIFVISISFFLPESPSVLQLKGQKEAAEESIQFYHGISKDEARLLLKAENRVNDARDLGLFEVFKHKSAAIGTILGCLVMFAMCFSGLVVVNAFAVEILINTGLSVDAASYANVGICVISVFGVLSAGFVVDRMGRRPLVLLGILGCSLANCAIFGFMFGFEKTQNSTLGWALVMTICLFIFLCCISIGPLCFFLVSELVDSNARPAAATWVNLVLGVTRSILLAIFLPMKIAIGASVTYILLFLPSLIFCLIVLYWKLPETKGRTFPEIRASLMGESHLSEVDE</sequence>
<evidence type="ECO:0000256" key="4">
    <source>
        <dbReference type="ARBA" id="ARBA00023136"/>
    </source>
</evidence>